<evidence type="ECO:0000313" key="5">
    <source>
        <dbReference type="EMBL" id="EGB02144.1"/>
    </source>
</evidence>
<dbReference type="OrthoDB" id="438431at2759"/>
<sequence>DWRTLVLMDRTTWDPTNCNLFPKTAKLLSDAGVPCVEAFFASMTPNSKIAPHTDSCNFVLTSHLGLDIPPDCHITVGDETRYWKDGQVTMFDTSIFHDAVNDSDEYRYILMLRVWHPELTDTERAALQFLF</sequence>
<comment type="similarity">
    <text evidence="1">Belongs to the aspartyl/asparaginyl beta-hydroxylase family.</text>
</comment>
<evidence type="ECO:0000259" key="4">
    <source>
        <dbReference type="Pfam" id="PF05118"/>
    </source>
</evidence>
<dbReference type="GeneID" id="20229445"/>
<feature type="non-terminal residue" evidence="5">
    <location>
        <position position="1"/>
    </location>
</feature>
<gene>
    <name evidence="5" type="ORF">AURANDRAFT_9678</name>
</gene>
<dbReference type="Proteomes" id="UP000002729">
    <property type="component" value="Unassembled WGS sequence"/>
</dbReference>
<evidence type="ECO:0000256" key="3">
    <source>
        <dbReference type="ARBA" id="ARBA00023002"/>
    </source>
</evidence>
<dbReference type="InParanoid" id="F0YRW5"/>
<dbReference type="SUPFAM" id="SSF51197">
    <property type="entry name" value="Clavaminate synthase-like"/>
    <property type="match status" value="1"/>
</dbReference>
<dbReference type="eggNOG" id="KOG3696">
    <property type="taxonomic scope" value="Eukaryota"/>
</dbReference>
<name>F0YRW5_AURAN</name>
<dbReference type="AlphaFoldDB" id="F0YRW5"/>
<dbReference type="InterPro" id="IPR051821">
    <property type="entry name" value="Asp/Asn_beta-hydroxylase"/>
</dbReference>
<dbReference type="InterPro" id="IPR027443">
    <property type="entry name" value="IPNS-like_sf"/>
</dbReference>
<keyword evidence="6" id="KW-1185">Reference proteome</keyword>
<dbReference type="EMBL" id="GL833771">
    <property type="protein sequence ID" value="EGB02144.1"/>
    <property type="molecule type" value="Genomic_DNA"/>
</dbReference>
<dbReference type="PANTHER" id="PTHR46332">
    <property type="entry name" value="ASPARTATE BETA-HYDROXYLASE DOMAIN-CONTAINING PROTEIN 2"/>
    <property type="match status" value="1"/>
</dbReference>
<evidence type="ECO:0000256" key="2">
    <source>
        <dbReference type="ARBA" id="ARBA00022964"/>
    </source>
</evidence>
<keyword evidence="2" id="KW-0223">Dioxygenase</keyword>
<dbReference type="InterPro" id="IPR007803">
    <property type="entry name" value="Asp/Arg/Pro-Hydrxlase"/>
</dbReference>
<accession>F0YRW5</accession>
<feature type="non-terminal residue" evidence="5">
    <location>
        <position position="131"/>
    </location>
</feature>
<dbReference type="Gene3D" id="2.60.120.330">
    <property type="entry name" value="B-lactam Antibiotic, Isopenicillin N Synthase, Chain"/>
    <property type="match status" value="1"/>
</dbReference>
<reference evidence="5 6" key="1">
    <citation type="journal article" date="2011" name="Proc. Natl. Acad. Sci. U.S.A.">
        <title>Niche of harmful alga Aureococcus anophagefferens revealed through ecogenomics.</title>
        <authorList>
            <person name="Gobler C.J."/>
            <person name="Berry D.L."/>
            <person name="Dyhrman S.T."/>
            <person name="Wilhelm S.W."/>
            <person name="Salamov A."/>
            <person name="Lobanov A.V."/>
            <person name="Zhang Y."/>
            <person name="Collier J.L."/>
            <person name="Wurch L.L."/>
            <person name="Kustka A.B."/>
            <person name="Dill B.D."/>
            <person name="Shah M."/>
            <person name="VerBerkmoes N.C."/>
            <person name="Kuo A."/>
            <person name="Terry A."/>
            <person name="Pangilinan J."/>
            <person name="Lindquist E.A."/>
            <person name="Lucas S."/>
            <person name="Paulsen I.T."/>
            <person name="Hattenrath-Lehmann T.K."/>
            <person name="Talmage S.C."/>
            <person name="Walker E.A."/>
            <person name="Koch F."/>
            <person name="Burson A.M."/>
            <person name="Marcoval M.A."/>
            <person name="Tang Y.Z."/>
            <person name="Lecleir G.R."/>
            <person name="Coyne K.J."/>
            <person name="Berg G.M."/>
            <person name="Bertrand E.M."/>
            <person name="Saito M.A."/>
            <person name="Gladyshev V.N."/>
            <person name="Grigoriev I.V."/>
        </authorList>
    </citation>
    <scope>NUCLEOTIDE SEQUENCE [LARGE SCALE GENOMIC DNA]</scope>
    <source>
        <strain evidence="6">CCMP 1984</strain>
    </source>
</reference>
<feature type="domain" description="Aspartyl/asparaginy/proline hydroxylase" evidence="4">
    <location>
        <begin position="2"/>
        <end position="117"/>
    </location>
</feature>
<proteinExistence type="inferred from homology"/>
<dbReference type="OMA" id="THYFHET"/>
<dbReference type="RefSeq" id="XP_009043157.1">
    <property type="nucleotide sequence ID" value="XM_009044909.1"/>
</dbReference>
<keyword evidence="3" id="KW-0560">Oxidoreductase</keyword>
<evidence type="ECO:0000313" key="6">
    <source>
        <dbReference type="Proteomes" id="UP000002729"/>
    </source>
</evidence>
<dbReference type="PANTHER" id="PTHR46332:SF5">
    <property type="entry name" value="ASPARTATE BETA-HYDROXYLASE DOMAIN CONTAINING 2"/>
    <property type="match status" value="1"/>
</dbReference>
<protein>
    <recommendedName>
        <fullName evidence="4">Aspartyl/asparaginy/proline hydroxylase domain-containing protein</fullName>
    </recommendedName>
</protein>
<dbReference type="GO" id="GO:0016020">
    <property type="term" value="C:membrane"/>
    <property type="evidence" value="ECO:0007669"/>
    <property type="project" value="TreeGrafter"/>
</dbReference>
<organism evidence="6">
    <name type="scientific">Aureococcus anophagefferens</name>
    <name type="common">Harmful bloom alga</name>
    <dbReference type="NCBI Taxonomy" id="44056"/>
    <lineage>
        <taxon>Eukaryota</taxon>
        <taxon>Sar</taxon>
        <taxon>Stramenopiles</taxon>
        <taxon>Ochrophyta</taxon>
        <taxon>Pelagophyceae</taxon>
        <taxon>Pelagomonadales</taxon>
        <taxon>Pelagomonadaceae</taxon>
        <taxon>Aureococcus</taxon>
    </lineage>
</organism>
<evidence type="ECO:0000256" key="1">
    <source>
        <dbReference type="ARBA" id="ARBA00007730"/>
    </source>
</evidence>
<dbReference type="KEGG" id="aaf:AURANDRAFT_9678"/>
<dbReference type="Pfam" id="PF05118">
    <property type="entry name" value="Asp_Arg_Hydrox"/>
    <property type="match status" value="1"/>
</dbReference>
<dbReference type="GO" id="GO:0051213">
    <property type="term" value="F:dioxygenase activity"/>
    <property type="evidence" value="ECO:0007669"/>
    <property type="project" value="UniProtKB-KW"/>
</dbReference>